<dbReference type="AlphaFoldDB" id="A0A450WHU8"/>
<name>A0A450WHU8_9GAMM</name>
<gene>
    <name evidence="1" type="ORF">BECKLPF1236B_GA0070989_10988</name>
</gene>
<sequence>MKKIRFDRMAGGRSPIGEFPDALSSKQAQKVIWVLQLVEEIDPVPDRYFKKLAGSDGIWEIRIDAGNNTFRILGFLDGKELVVLNHAFQKKTRKTSSKEIHLAENRKRDYLARKNHHE</sequence>
<reference evidence="1" key="1">
    <citation type="submission" date="2019-02" db="EMBL/GenBank/DDBJ databases">
        <authorList>
            <person name="Gruber-Vodicka R. H."/>
            <person name="Seah K. B. B."/>
        </authorList>
    </citation>
    <scope>NUCLEOTIDE SEQUENCE</scope>
    <source>
        <strain evidence="1">BECK_S313</strain>
    </source>
</reference>
<protein>
    <submittedName>
        <fullName evidence="1">Phage-related protein</fullName>
    </submittedName>
</protein>
<evidence type="ECO:0000313" key="1">
    <source>
        <dbReference type="EMBL" id="VFK16603.1"/>
    </source>
</evidence>
<dbReference type="InterPro" id="IPR009241">
    <property type="entry name" value="HigB-like"/>
</dbReference>
<dbReference type="EMBL" id="CAADFK010000098">
    <property type="protein sequence ID" value="VFK16603.1"/>
    <property type="molecule type" value="Genomic_DNA"/>
</dbReference>
<dbReference type="Pfam" id="PF05973">
    <property type="entry name" value="Gp49"/>
    <property type="match status" value="1"/>
</dbReference>
<proteinExistence type="predicted"/>
<organism evidence="1">
    <name type="scientific">Candidatus Kentrum sp. LPFa</name>
    <dbReference type="NCBI Taxonomy" id="2126335"/>
    <lineage>
        <taxon>Bacteria</taxon>
        <taxon>Pseudomonadati</taxon>
        <taxon>Pseudomonadota</taxon>
        <taxon>Gammaproteobacteria</taxon>
        <taxon>Candidatus Kentrum</taxon>
    </lineage>
</organism>
<accession>A0A450WHU8</accession>